<accession>A0A4R0Z0R6</accession>
<comment type="caution">
    <text evidence="1">The sequence shown here is derived from an EMBL/GenBank/DDBJ whole genome shotgun (WGS) entry which is preliminary data.</text>
</comment>
<dbReference type="EMBL" id="SJTG01000001">
    <property type="protein sequence ID" value="TCI11820.1"/>
    <property type="molecule type" value="Genomic_DNA"/>
</dbReference>
<dbReference type="Proteomes" id="UP000291822">
    <property type="component" value="Unassembled WGS sequence"/>
</dbReference>
<reference evidence="1 2" key="1">
    <citation type="submission" date="2019-02" db="EMBL/GenBank/DDBJ databases">
        <title>Dyella amyloliquefaciens sp. nov., isolated from forest soil.</title>
        <authorList>
            <person name="Gao Z.-H."/>
            <person name="Qiu L.-H."/>
        </authorList>
    </citation>
    <scope>NUCLEOTIDE SEQUENCE [LARGE SCALE GENOMIC DNA]</scope>
    <source>
        <strain evidence="1 2">KACC 12747</strain>
    </source>
</reference>
<keyword evidence="2" id="KW-1185">Reference proteome</keyword>
<dbReference type="RefSeq" id="WP_131151400.1">
    <property type="nucleotide sequence ID" value="NZ_SJTG01000001.1"/>
</dbReference>
<protein>
    <submittedName>
        <fullName evidence="1">Uncharacterized protein</fullName>
    </submittedName>
</protein>
<name>A0A4R0Z0R6_9GAMM</name>
<gene>
    <name evidence="1" type="ORF">EZM97_00155</name>
</gene>
<proteinExistence type="predicted"/>
<organism evidence="1 2">
    <name type="scientific">Dyella soli</name>
    <dbReference type="NCBI Taxonomy" id="522319"/>
    <lineage>
        <taxon>Bacteria</taxon>
        <taxon>Pseudomonadati</taxon>
        <taxon>Pseudomonadota</taxon>
        <taxon>Gammaproteobacteria</taxon>
        <taxon>Lysobacterales</taxon>
        <taxon>Rhodanobacteraceae</taxon>
        <taxon>Dyella</taxon>
    </lineage>
</organism>
<evidence type="ECO:0000313" key="1">
    <source>
        <dbReference type="EMBL" id="TCI11820.1"/>
    </source>
</evidence>
<evidence type="ECO:0000313" key="2">
    <source>
        <dbReference type="Proteomes" id="UP000291822"/>
    </source>
</evidence>
<dbReference type="AlphaFoldDB" id="A0A4R0Z0R6"/>
<sequence length="122" mass="13899">MDILKVWNTLEMFRMMVADMPSSDPKFRAWLGIYPINPNSVAGCQFLTRQGVAKFTGQSFFHVRFLELDVKFLSDNYHPCESDFATITSQLVRGRLGLATALHEFGVAVVDLKMPYESDYPI</sequence>